<organism evidence="4 5">
    <name type="scientific">Chilo suppressalis</name>
    <name type="common">Asiatic rice borer moth</name>
    <dbReference type="NCBI Taxonomy" id="168631"/>
    <lineage>
        <taxon>Eukaryota</taxon>
        <taxon>Metazoa</taxon>
        <taxon>Ecdysozoa</taxon>
        <taxon>Arthropoda</taxon>
        <taxon>Hexapoda</taxon>
        <taxon>Insecta</taxon>
        <taxon>Pterygota</taxon>
        <taxon>Neoptera</taxon>
        <taxon>Endopterygota</taxon>
        <taxon>Lepidoptera</taxon>
        <taxon>Glossata</taxon>
        <taxon>Ditrysia</taxon>
        <taxon>Pyraloidea</taxon>
        <taxon>Crambidae</taxon>
        <taxon>Crambinae</taxon>
        <taxon>Chilo</taxon>
    </lineage>
</organism>
<evidence type="ECO:0000256" key="1">
    <source>
        <dbReference type="ARBA" id="ARBA00023157"/>
    </source>
</evidence>
<dbReference type="Gene3D" id="2.60.120.290">
    <property type="entry name" value="Spermadhesin, CUB domain"/>
    <property type="match status" value="2"/>
</dbReference>
<dbReference type="InterPro" id="IPR000859">
    <property type="entry name" value="CUB_dom"/>
</dbReference>
<keyword evidence="1" id="KW-1015">Disulfide bond</keyword>
<dbReference type="SUPFAM" id="SSF49854">
    <property type="entry name" value="Spermadhesin, CUB domain"/>
    <property type="match status" value="1"/>
</dbReference>
<evidence type="ECO:0000313" key="4">
    <source>
        <dbReference type="EMBL" id="CAH0399811.1"/>
    </source>
</evidence>
<dbReference type="PANTHER" id="PTHR33236:SF11">
    <property type="entry name" value="CUB DOMAIN-CONTAINING PROTEIN"/>
    <property type="match status" value="1"/>
</dbReference>
<dbReference type="EMBL" id="OU963908">
    <property type="protein sequence ID" value="CAH0399811.1"/>
    <property type="molecule type" value="Genomic_DNA"/>
</dbReference>
<dbReference type="Pfam" id="PF00431">
    <property type="entry name" value="CUB"/>
    <property type="match status" value="1"/>
</dbReference>
<accession>A0ABN8B2N6</accession>
<protein>
    <recommendedName>
        <fullName evidence="3">CUB domain-containing protein</fullName>
    </recommendedName>
</protein>
<evidence type="ECO:0000313" key="5">
    <source>
        <dbReference type="Proteomes" id="UP001153292"/>
    </source>
</evidence>
<keyword evidence="5" id="KW-1185">Reference proteome</keyword>
<proteinExistence type="predicted"/>
<dbReference type="PROSITE" id="PS01180">
    <property type="entry name" value="CUB"/>
    <property type="match status" value="1"/>
</dbReference>
<gene>
    <name evidence="4" type="ORF">CHILSU_LOCUS2980</name>
</gene>
<sequence>MYRLESQALVTFWTLVNIQGQNWYAATPNLNGGNERNQFTEADTYEHKYFAPLASLRYTNQSEFVQKYLLTNFQDQQYSPPTYNQNREHNVSDIIGSSDLQIEYYKTYRNHTHMPLEVLNYNNTVNIDNIIKKTRSKGRIIKRRCPDANIRKTKRIESKQSPRTRFLEVFQVVEFEHVACVSTSGLEGTCLHEYECESSGGSMMGTCADGYGTCCVTLFKCDGQSSEQLGWFTNPGFPSPSSDRLSCSFTLNKASDDIKQIRLDFETFELLGPTDGTCQQDLFVVSGQNTNNIIPILCGINTGQHLYVEVGDTKGPIYLSVQTYAPENRLYSIKVSQLTWADELASPTGCLQYYSEAQGYIESFNSKDRSEIGIPRIPSYLNNLNYAICINRAQGTCSVTYTNDDYMQIVNYDLDGLPVIPQGQAGVEIFNCPSDWLLIAATRICGDRLNDGSVLQDFSLNAPVTDTSAGPITVWFRSDEGYVGRGFKLQYKQNSCNNPA</sequence>
<evidence type="ECO:0000256" key="2">
    <source>
        <dbReference type="PROSITE-ProRule" id="PRU00059"/>
    </source>
</evidence>
<reference evidence="4" key="1">
    <citation type="submission" date="2021-12" db="EMBL/GenBank/DDBJ databases">
        <authorList>
            <person name="King R."/>
        </authorList>
    </citation>
    <scope>NUCLEOTIDE SEQUENCE</scope>
</reference>
<dbReference type="InterPro" id="IPR035914">
    <property type="entry name" value="Sperma_CUB_dom_sf"/>
</dbReference>
<evidence type="ECO:0000259" key="3">
    <source>
        <dbReference type="PROSITE" id="PS01180"/>
    </source>
</evidence>
<dbReference type="PANTHER" id="PTHR33236">
    <property type="entry name" value="INTRAFLAGELLAR TRANSPORT PROTEIN 122 FAMILY PROTEIN-RELATED"/>
    <property type="match status" value="1"/>
</dbReference>
<feature type="domain" description="CUB" evidence="3">
    <location>
        <begin position="221"/>
        <end position="299"/>
    </location>
</feature>
<dbReference type="Proteomes" id="UP001153292">
    <property type="component" value="Chromosome 15"/>
</dbReference>
<dbReference type="Pfam" id="PF26080">
    <property type="entry name" value="CUB_animal"/>
    <property type="match status" value="1"/>
</dbReference>
<dbReference type="InterPro" id="IPR058698">
    <property type="entry name" value="CUB_metazoa"/>
</dbReference>
<name>A0ABN8B2N6_CHISP</name>
<comment type="caution">
    <text evidence="2">Lacks conserved residue(s) required for the propagation of feature annotation.</text>
</comment>